<keyword evidence="1" id="KW-0175">Coiled coil</keyword>
<proteinExistence type="predicted"/>
<gene>
    <name evidence="2" type="ORF">PCOR1329_LOCUS53581</name>
</gene>
<evidence type="ECO:0000313" key="2">
    <source>
        <dbReference type="EMBL" id="CAK0866387.1"/>
    </source>
</evidence>
<feature type="coiled-coil region" evidence="1">
    <location>
        <begin position="206"/>
        <end position="233"/>
    </location>
</feature>
<dbReference type="Proteomes" id="UP001189429">
    <property type="component" value="Unassembled WGS sequence"/>
</dbReference>
<keyword evidence="3" id="KW-1185">Reference proteome</keyword>
<organism evidence="2 3">
    <name type="scientific">Prorocentrum cordatum</name>
    <dbReference type="NCBI Taxonomy" id="2364126"/>
    <lineage>
        <taxon>Eukaryota</taxon>
        <taxon>Sar</taxon>
        <taxon>Alveolata</taxon>
        <taxon>Dinophyceae</taxon>
        <taxon>Prorocentrales</taxon>
        <taxon>Prorocentraceae</taxon>
        <taxon>Prorocentrum</taxon>
    </lineage>
</organism>
<dbReference type="EMBL" id="CAUYUJ010016531">
    <property type="protein sequence ID" value="CAK0866387.1"/>
    <property type="molecule type" value="Genomic_DNA"/>
</dbReference>
<comment type="caution">
    <text evidence="2">The sequence shown here is derived from an EMBL/GenBank/DDBJ whole genome shotgun (WGS) entry which is preliminary data.</text>
</comment>
<evidence type="ECO:0000256" key="1">
    <source>
        <dbReference type="SAM" id="Coils"/>
    </source>
</evidence>
<reference evidence="2" key="1">
    <citation type="submission" date="2023-10" db="EMBL/GenBank/DDBJ databases">
        <authorList>
            <person name="Chen Y."/>
            <person name="Shah S."/>
            <person name="Dougan E. K."/>
            <person name="Thang M."/>
            <person name="Chan C."/>
        </authorList>
    </citation>
    <scope>NUCLEOTIDE SEQUENCE [LARGE SCALE GENOMIC DNA]</scope>
</reference>
<sequence>MAVTEFQRASSAVEVLEALVLDLAGPSGLGEEPPPSLPAFGFSPKPRTEVPSDGDWVVVVGMESASEGVVSHEQRAKFHEAERLLAELQPLEARLRRKVEVRARAEDARARLLAVLPPGALAAHPDALRAAQDMIADGAPAPEGLAALAEEAASLDAAAIYGAKMVEKADGLLQRVQCIRSCFRAQVVPRLGVAVASADVEEAERSAAAAAAAEALERQASEAARKLAAELLATSEQKLRQQSEDKVGPDWCCVHQPSLLVPGSRGFAPKLGASMFS</sequence>
<evidence type="ECO:0000313" key="3">
    <source>
        <dbReference type="Proteomes" id="UP001189429"/>
    </source>
</evidence>
<name>A0ABN9V143_9DINO</name>
<protein>
    <submittedName>
        <fullName evidence="2">Uncharacterized protein</fullName>
    </submittedName>
</protein>
<accession>A0ABN9V143</accession>